<evidence type="ECO:0000313" key="2">
    <source>
        <dbReference type="Proteomes" id="UP000016662"/>
    </source>
</evidence>
<sequence>MIAEYLGWDVVPGSGARDFHPGDIRSDCHLGECKTHTKTVNDIKFYSRVWNKIQHEAESEMRCPILFADNGTQKIENTWCMLPKRCVNILTLECVHNPDIKCNKSGIVIKHKYMKDTLHYSYAIIVSDFPDVSYPVMIVSLPTFKGILDGDL</sequence>
<name>U2M6D9_9FIRM</name>
<organism evidence="1 2">
    <name type="scientific">Ruminococcus callidus ATCC 27760</name>
    <dbReference type="NCBI Taxonomy" id="411473"/>
    <lineage>
        <taxon>Bacteria</taxon>
        <taxon>Bacillati</taxon>
        <taxon>Bacillota</taxon>
        <taxon>Clostridia</taxon>
        <taxon>Eubacteriales</taxon>
        <taxon>Oscillospiraceae</taxon>
        <taxon>Ruminococcus</taxon>
    </lineage>
</organism>
<evidence type="ECO:0000313" key="1">
    <source>
        <dbReference type="EMBL" id="ERJ97309.1"/>
    </source>
</evidence>
<dbReference type="EMBL" id="AWVF01000031">
    <property type="protein sequence ID" value="ERJ97309.1"/>
    <property type="molecule type" value="Genomic_DNA"/>
</dbReference>
<keyword evidence="2" id="KW-1185">Reference proteome</keyword>
<dbReference type="Proteomes" id="UP000016662">
    <property type="component" value="Unassembled WGS sequence"/>
</dbReference>
<reference evidence="1 2" key="1">
    <citation type="submission" date="2013-07" db="EMBL/GenBank/DDBJ databases">
        <authorList>
            <person name="Weinstock G."/>
            <person name="Sodergren E."/>
            <person name="Wylie T."/>
            <person name="Fulton L."/>
            <person name="Fulton R."/>
            <person name="Fronick C."/>
            <person name="O'Laughlin M."/>
            <person name="Godfrey J."/>
            <person name="Miner T."/>
            <person name="Herter B."/>
            <person name="Appelbaum E."/>
            <person name="Cordes M."/>
            <person name="Lek S."/>
            <person name="Wollam A."/>
            <person name="Pepin K.H."/>
            <person name="Palsikar V.B."/>
            <person name="Mitreva M."/>
            <person name="Wilson R.K."/>
        </authorList>
    </citation>
    <scope>NUCLEOTIDE SEQUENCE [LARGE SCALE GENOMIC DNA]</scope>
    <source>
        <strain evidence="1 2">ATCC 27760</strain>
    </source>
</reference>
<dbReference type="AlphaFoldDB" id="U2M6D9"/>
<dbReference type="STRING" id="411473.RUMCAL_00381"/>
<accession>U2M6D9</accession>
<protein>
    <submittedName>
        <fullName evidence="1">Uncharacterized protein</fullName>
    </submittedName>
</protein>
<comment type="caution">
    <text evidence="1">The sequence shown here is derived from an EMBL/GenBank/DDBJ whole genome shotgun (WGS) entry which is preliminary data.</text>
</comment>
<gene>
    <name evidence="1" type="ORF">RUMCAL_00381</name>
</gene>
<proteinExistence type="predicted"/>
<dbReference type="HOGENOM" id="CLU_1721009_0_0_9"/>